<reference evidence="3 4" key="1">
    <citation type="submission" date="2012-02" db="EMBL/GenBank/DDBJ databases">
        <title>Improved High-Quality Draft genome of Joostella marina DSM 19592.</title>
        <authorList>
            <consortium name="US DOE Joint Genome Institute (JGI-PGF)"/>
            <person name="Lucas S."/>
            <person name="Copeland A."/>
            <person name="Lapidus A."/>
            <person name="Bruce D."/>
            <person name="Goodwin L."/>
            <person name="Pitluck S."/>
            <person name="Peters L."/>
            <person name="Chertkov O."/>
            <person name="Ovchinnikova G."/>
            <person name="Kyrpides N."/>
            <person name="Mavromatis K."/>
            <person name="Detter J.C."/>
            <person name="Han C."/>
            <person name="Land M."/>
            <person name="Hauser L."/>
            <person name="Markowitz V."/>
            <person name="Cheng J.-F."/>
            <person name="Hugenholtz P."/>
            <person name="Woyke T."/>
            <person name="Wu D."/>
            <person name="Tindall B."/>
            <person name="Brambilla E."/>
            <person name="Klenk H.-P."/>
            <person name="Eisen J.A."/>
        </authorList>
    </citation>
    <scope>NUCLEOTIDE SEQUENCE [LARGE SCALE GENOMIC DNA]</scope>
    <source>
        <strain evidence="3 4">DSM 19592</strain>
    </source>
</reference>
<feature type="transmembrane region" description="Helical" evidence="1">
    <location>
        <begin position="55"/>
        <end position="73"/>
    </location>
</feature>
<evidence type="ECO:0000313" key="3">
    <source>
        <dbReference type="EMBL" id="EIJ39247.1"/>
    </source>
</evidence>
<dbReference type="RefSeq" id="WP_008612635.1">
    <property type="nucleotide sequence ID" value="NZ_JH651379.1"/>
</dbReference>
<feature type="domain" description="ESX-1 secretion system protein EccA1-like N-terminal" evidence="2">
    <location>
        <begin position="125"/>
        <end position="240"/>
    </location>
</feature>
<accession>I3C6K4</accession>
<organism evidence="3 4">
    <name type="scientific">Galbibacter orientalis DSM 19592</name>
    <dbReference type="NCBI Taxonomy" id="926559"/>
    <lineage>
        <taxon>Bacteria</taxon>
        <taxon>Pseudomonadati</taxon>
        <taxon>Bacteroidota</taxon>
        <taxon>Flavobacteriia</taxon>
        <taxon>Flavobacteriales</taxon>
        <taxon>Flavobacteriaceae</taxon>
        <taxon>Galbibacter</taxon>
    </lineage>
</organism>
<dbReference type="Gene3D" id="1.25.40.10">
    <property type="entry name" value="Tetratricopeptide repeat domain"/>
    <property type="match status" value="1"/>
</dbReference>
<dbReference type="SUPFAM" id="SSF48452">
    <property type="entry name" value="TPR-like"/>
    <property type="match status" value="1"/>
</dbReference>
<dbReference type="OrthoDB" id="9808622at2"/>
<dbReference type="eggNOG" id="COG1729">
    <property type="taxonomic scope" value="Bacteria"/>
</dbReference>
<dbReference type="Proteomes" id="UP000004690">
    <property type="component" value="Unassembled WGS sequence"/>
</dbReference>
<evidence type="ECO:0000313" key="4">
    <source>
        <dbReference type="Proteomes" id="UP000004690"/>
    </source>
</evidence>
<evidence type="ECO:0000256" key="1">
    <source>
        <dbReference type="SAM" id="Phobius"/>
    </source>
</evidence>
<dbReference type="InterPro" id="IPR011990">
    <property type="entry name" value="TPR-like_helical_dom_sf"/>
</dbReference>
<keyword evidence="4" id="KW-1185">Reference proteome</keyword>
<keyword evidence="1" id="KW-0812">Transmembrane</keyword>
<evidence type="ECO:0000259" key="2">
    <source>
        <dbReference type="Pfam" id="PF21545"/>
    </source>
</evidence>
<dbReference type="HOGENOM" id="CLU_096069_0_0_10"/>
<keyword evidence="1" id="KW-1133">Transmembrane helix</keyword>
<keyword evidence="1" id="KW-0472">Membrane</keyword>
<protein>
    <recommendedName>
        <fullName evidence="2">ESX-1 secretion system protein EccA1-like N-terminal domain-containing protein</fullName>
    </recommendedName>
</protein>
<dbReference type="Pfam" id="PF21545">
    <property type="entry name" value="T7SS_EccA1_N"/>
    <property type="match status" value="1"/>
</dbReference>
<name>I3C6K4_9FLAO</name>
<dbReference type="EMBL" id="JH651379">
    <property type="protein sequence ID" value="EIJ39247.1"/>
    <property type="molecule type" value="Genomic_DNA"/>
</dbReference>
<dbReference type="STRING" id="926559.JoomaDRAFT_2259"/>
<proteinExistence type="predicted"/>
<dbReference type="InterPro" id="IPR049078">
    <property type="entry name" value="T7SS_EccA1-like_N"/>
</dbReference>
<gene>
    <name evidence="3" type="ORF">JoomaDRAFT_2259</name>
</gene>
<dbReference type="AlphaFoldDB" id="I3C6K4"/>
<sequence length="259" mass="28555">MATYKKRGYKKPTKKEGDLLENEVYDGESTTEEVFNTLNESASKTEEWVASNQKFILGGIGVVVLLVLGFLGYQQFILKPKEAEASNEMFFAQQYFDEAVNSTAKDSLYGLALNGADGKYGLIDIIDNYGGTKAANLAHYSAGMAFLNTQKYDEAIKYLQDFKSDDPILSALAKGGIGDAFVQLGQEQDGLEYYEKAIATSENAFTTPKFLFKAGVISLQAGDAAKALKYFNRVKNEYSDSEEGRTIDIYIGKAETLKK</sequence>